<keyword evidence="6 8" id="KW-1133">Transmembrane helix</keyword>
<dbReference type="STRING" id="1631356.VV01_08630"/>
<feature type="transmembrane region" description="Helical" evidence="8">
    <location>
        <begin position="7"/>
        <end position="40"/>
    </location>
</feature>
<feature type="transmembrane region" description="Helical" evidence="8">
    <location>
        <begin position="191"/>
        <end position="212"/>
    </location>
</feature>
<dbReference type="Proteomes" id="UP000037397">
    <property type="component" value="Unassembled WGS sequence"/>
</dbReference>
<evidence type="ECO:0000256" key="8">
    <source>
        <dbReference type="RuleBase" id="RU363041"/>
    </source>
</evidence>
<evidence type="ECO:0000256" key="1">
    <source>
        <dbReference type="ARBA" id="ARBA00004651"/>
    </source>
</evidence>
<evidence type="ECO:0000256" key="6">
    <source>
        <dbReference type="ARBA" id="ARBA00022989"/>
    </source>
</evidence>
<keyword evidence="5 8" id="KW-0812">Transmembrane</keyword>
<dbReference type="GO" id="GO:0005886">
    <property type="term" value="C:plasma membrane"/>
    <property type="evidence" value="ECO:0007669"/>
    <property type="project" value="UniProtKB-SubCell"/>
</dbReference>
<dbReference type="Pfam" id="PF01925">
    <property type="entry name" value="TauE"/>
    <property type="match status" value="1"/>
</dbReference>
<dbReference type="InterPro" id="IPR052017">
    <property type="entry name" value="TSUP"/>
</dbReference>
<feature type="transmembrane region" description="Helical" evidence="8">
    <location>
        <begin position="224"/>
        <end position="242"/>
    </location>
</feature>
<evidence type="ECO:0000256" key="7">
    <source>
        <dbReference type="ARBA" id="ARBA00023136"/>
    </source>
</evidence>
<evidence type="ECO:0000256" key="4">
    <source>
        <dbReference type="ARBA" id="ARBA00022475"/>
    </source>
</evidence>
<dbReference type="PANTHER" id="PTHR30269:SF37">
    <property type="entry name" value="MEMBRANE TRANSPORTER PROTEIN"/>
    <property type="match status" value="1"/>
</dbReference>
<name>A0A0L6CI57_9MICO</name>
<dbReference type="InterPro" id="IPR002781">
    <property type="entry name" value="TM_pro_TauE-like"/>
</dbReference>
<evidence type="ECO:0000256" key="2">
    <source>
        <dbReference type="ARBA" id="ARBA00009142"/>
    </source>
</evidence>
<reference evidence="10" key="1">
    <citation type="submission" date="2015-03" db="EMBL/GenBank/DDBJ databases">
        <title>Luteipulveratus halotolerans sp. nov., a novel actinobacterium (Dermacoccaceae) from Sarawak, Malaysia.</title>
        <authorList>
            <person name="Juboi H."/>
            <person name="Basik A."/>
            <person name="Shamsul S.S."/>
            <person name="Arnold P."/>
            <person name="Schmitt E.K."/>
            <person name="Sanglier J.-J."/>
            <person name="Yeo T."/>
        </authorList>
    </citation>
    <scope>NUCLEOTIDE SEQUENCE [LARGE SCALE GENOMIC DNA]</scope>
    <source>
        <strain evidence="10">C296001</strain>
    </source>
</reference>
<sequence>MIADVAWPVVVALGLVCACGALTQSVAGFGLAVVAAPFVVLLAPDLMPGALLVPSVVLPLAELSRGLRDIDVRSLGWATLGRLLLMPVGVALVAFTSADVIAVVVGVMVLVAVVASVRTFDVRPAPTTAFAAGTVTGVTGTAASIGGPFLSLVLQHERPSRIRSTLAAFFTIGAALSITALSLAGEMTRQQVTVGLCWVPFLVLGVLAAVPVRRRMPPERMRRYVLTVATVAGISVLVRALLV</sequence>
<evidence type="ECO:0000313" key="9">
    <source>
        <dbReference type="EMBL" id="KNX37193.1"/>
    </source>
</evidence>
<gene>
    <name evidence="9" type="ORF">VV01_08630</name>
</gene>
<evidence type="ECO:0000313" key="10">
    <source>
        <dbReference type="Proteomes" id="UP000037397"/>
    </source>
</evidence>
<feature type="transmembrane region" description="Helical" evidence="8">
    <location>
        <begin position="46"/>
        <end position="63"/>
    </location>
</feature>
<evidence type="ECO:0000256" key="3">
    <source>
        <dbReference type="ARBA" id="ARBA00022448"/>
    </source>
</evidence>
<dbReference type="AlphaFoldDB" id="A0A0L6CI57"/>
<dbReference type="PANTHER" id="PTHR30269">
    <property type="entry name" value="TRANSMEMBRANE PROTEIN YFCA"/>
    <property type="match status" value="1"/>
</dbReference>
<protein>
    <recommendedName>
        <fullName evidence="8">Probable membrane transporter protein</fullName>
    </recommendedName>
</protein>
<keyword evidence="4 8" id="KW-1003">Cell membrane</keyword>
<evidence type="ECO:0000256" key="5">
    <source>
        <dbReference type="ARBA" id="ARBA00022692"/>
    </source>
</evidence>
<feature type="transmembrane region" description="Helical" evidence="8">
    <location>
        <begin position="129"/>
        <end position="154"/>
    </location>
</feature>
<keyword evidence="10" id="KW-1185">Reference proteome</keyword>
<feature type="transmembrane region" description="Helical" evidence="8">
    <location>
        <begin position="166"/>
        <end position="185"/>
    </location>
</feature>
<proteinExistence type="inferred from homology"/>
<feature type="transmembrane region" description="Helical" evidence="8">
    <location>
        <begin position="84"/>
        <end position="117"/>
    </location>
</feature>
<comment type="caution">
    <text evidence="9">The sequence shown here is derived from an EMBL/GenBank/DDBJ whole genome shotgun (WGS) entry which is preliminary data.</text>
</comment>
<accession>A0A0L6CI57</accession>
<keyword evidence="3" id="KW-0813">Transport</keyword>
<dbReference type="EMBL" id="LAIR01000002">
    <property type="protein sequence ID" value="KNX37193.1"/>
    <property type="molecule type" value="Genomic_DNA"/>
</dbReference>
<comment type="similarity">
    <text evidence="2 8">Belongs to the 4-toluene sulfonate uptake permease (TSUP) (TC 2.A.102) family.</text>
</comment>
<keyword evidence="7 8" id="KW-0472">Membrane</keyword>
<comment type="subcellular location">
    <subcellularLocation>
        <location evidence="1 8">Cell membrane</location>
        <topology evidence="1 8">Multi-pass membrane protein</topology>
    </subcellularLocation>
</comment>
<organism evidence="9 10">
    <name type="scientific">Luteipulveratus halotolerans</name>
    <dbReference type="NCBI Taxonomy" id="1631356"/>
    <lineage>
        <taxon>Bacteria</taxon>
        <taxon>Bacillati</taxon>
        <taxon>Actinomycetota</taxon>
        <taxon>Actinomycetes</taxon>
        <taxon>Micrococcales</taxon>
        <taxon>Dermacoccaceae</taxon>
        <taxon>Luteipulveratus</taxon>
    </lineage>
</organism>
<dbReference type="RefSeq" id="WP_050669523.1">
    <property type="nucleotide sequence ID" value="NZ_LAIR01000002.1"/>
</dbReference>